<dbReference type="Proteomes" id="UP000823632">
    <property type="component" value="Unassembled WGS sequence"/>
</dbReference>
<feature type="non-terminal residue" evidence="1">
    <location>
        <position position="1"/>
    </location>
</feature>
<organism evidence="1 2">
    <name type="scientific">Candidatus Scatousia excrementipullorum</name>
    <dbReference type="NCBI Taxonomy" id="2840936"/>
    <lineage>
        <taxon>Bacteria</taxon>
        <taxon>Candidatus Scatousia</taxon>
    </lineage>
</organism>
<evidence type="ECO:0000313" key="2">
    <source>
        <dbReference type="Proteomes" id="UP000823632"/>
    </source>
</evidence>
<dbReference type="EMBL" id="JADIND010000105">
    <property type="protein sequence ID" value="MBO8430731.1"/>
    <property type="molecule type" value="Genomic_DNA"/>
</dbReference>
<accession>A0A9D9GZF8</accession>
<proteinExistence type="predicted"/>
<name>A0A9D9GZF8_9BACT</name>
<dbReference type="AlphaFoldDB" id="A0A9D9GZF8"/>
<gene>
    <name evidence="1" type="ORF">IAC76_05025</name>
</gene>
<dbReference type="PROSITE" id="PS00139">
    <property type="entry name" value="THIOL_PROTEASE_CYS"/>
    <property type="match status" value="1"/>
</dbReference>
<reference evidence="1" key="2">
    <citation type="journal article" date="2021" name="PeerJ">
        <title>Extensive microbial diversity within the chicken gut microbiome revealed by metagenomics and culture.</title>
        <authorList>
            <person name="Gilroy R."/>
            <person name="Ravi A."/>
            <person name="Getino M."/>
            <person name="Pursley I."/>
            <person name="Horton D.L."/>
            <person name="Alikhan N.F."/>
            <person name="Baker D."/>
            <person name="Gharbi K."/>
            <person name="Hall N."/>
            <person name="Watson M."/>
            <person name="Adriaenssens E.M."/>
            <person name="Foster-Nyarko E."/>
            <person name="Jarju S."/>
            <person name="Secka A."/>
            <person name="Antonio M."/>
            <person name="Oren A."/>
            <person name="Chaudhuri R.R."/>
            <person name="La Ragione R."/>
            <person name="Hildebrand F."/>
            <person name="Pallen M.J."/>
        </authorList>
    </citation>
    <scope>NUCLEOTIDE SEQUENCE</scope>
    <source>
        <strain evidence="1">10192</strain>
    </source>
</reference>
<reference evidence="1" key="1">
    <citation type="submission" date="2020-10" db="EMBL/GenBank/DDBJ databases">
        <authorList>
            <person name="Gilroy R."/>
        </authorList>
    </citation>
    <scope>NUCLEOTIDE SEQUENCE</scope>
    <source>
        <strain evidence="1">10192</strain>
    </source>
</reference>
<comment type="caution">
    <text evidence="1">The sequence shown here is derived from an EMBL/GenBank/DDBJ whole genome shotgun (WGS) entry which is preliminary data.</text>
</comment>
<dbReference type="InterPro" id="IPR000169">
    <property type="entry name" value="Pept_cys_AS"/>
</dbReference>
<sequence>LYCDNKEAVDKGITYICRRLDLCDNVKLQEAQETLEIAVSMLENNDLFIDAANGEIDKINYQGVTGDCWLLAALNGIAETPNGKKLISECISVNPDTQDVTVKLEGGKKEYLITQDDILKSGRLSKGDADLRAMEIAFKRYYEEMQPPQTLDGGYAVSAFEILTGNQPSLVTTVADPNNPQNSYLALADGLNFHELNPQTISEYKNKPLIVLAGYSALDELEKLQPNIVICADARTSEFESHQYWIRIDGDNIIVKESHNSSNEKVYTREEFLNNFNGGLNVMVL</sequence>
<evidence type="ECO:0008006" key="3">
    <source>
        <dbReference type="Google" id="ProtNLM"/>
    </source>
</evidence>
<evidence type="ECO:0000313" key="1">
    <source>
        <dbReference type="EMBL" id="MBO8430731.1"/>
    </source>
</evidence>
<protein>
    <recommendedName>
        <fullName evidence="3">Calpain catalytic domain-containing protein</fullName>
    </recommendedName>
</protein>